<dbReference type="Proteomes" id="UP000501534">
    <property type="component" value="Chromosome"/>
</dbReference>
<dbReference type="PANTHER" id="PTHR11261:SF3">
    <property type="entry name" value="RETINOL-BINDING PROTEIN 3"/>
    <property type="match status" value="1"/>
</dbReference>
<protein>
    <recommendedName>
        <fullName evidence="2">Tail specific protease domain-containing protein</fullName>
    </recommendedName>
</protein>
<dbReference type="CDD" id="cd07563">
    <property type="entry name" value="Peptidase_S41_IRBP"/>
    <property type="match status" value="1"/>
</dbReference>
<accession>A0A6M4GQ22</accession>
<dbReference type="SMART" id="SM00245">
    <property type="entry name" value="TSPc"/>
    <property type="match status" value="1"/>
</dbReference>
<reference evidence="3 4" key="1">
    <citation type="submission" date="2020-04" db="EMBL/GenBank/DDBJ databases">
        <title>Usitatibacter rugosus gen. nov., sp. nov. and Usitatibacter palustris sp. nov., novel members of Usitatibacteraceae fam. nov. within the order Nitrosomonadales isolated from soil.</title>
        <authorList>
            <person name="Huber K.J."/>
            <person name="Neumann-Schaal M."/>
            <person name="Geppert A."/>
            <person name="Luckner M."/>
            <person name="Wanner G."/>
            <person name="Overmann J."/>
        </authorList>
    </citation>
    <scope>NUCLEOTIDE SEQUENCE [LARGE SCALE GENOMIC DNA]</scope>
    <source>
        <strain evidence="3 4">0125_3</strain>
    </source>
</reference>
<proteinExistence type="predicted"/>
<feature type="chain" id="PRO_5026749692" description="Tail specific protease domain-containing protein" evidence="1">
    <location>
        <begin position="23"/>
        <end position="450"/>
    </location>
</feature>
<dbReference type="GO" id="GO:0006508">
    <property type="term" value="P:proteolysis"/>
    <property type="evidence" value="ECO:0007669"/>
    <property type="project" value="InterPro"/>
</dbReference>
<dbReference type="Pfam" id="PF03572">
    <property type="entry name" value="Peptidase_S41"/>
    <property type="match status" value="1"/>
</dbReference>
<dbReference type="SUPFAM" id="SSF52096">
    <property type="entry name" value="ClpP/crotonase"/>
    <property type="match status" value="1"/>
</dbReference>
<evidence type="ECO:0000256" key="1">
    <source>
        <dbReference type="SAM" id="SignalP"/>
    </source>
</evidence>
<dbReference type="AlphaFoldDB" id="A0A6M4GQ22"/>
<dbReference type="KEGG" id="uru:DSM104443_00202"/>
<keyword evidence="4" id="KW-1185">Reference proteome</keyword>
<dbReference type="RefSeq" id="WP_171088859.1">
    <property type="nucleotide sequence ID" value="NZ_CP053069.1"/>
</dbReference>
<feature type="domain" description="Tail specific protease" evidence="2">
    <location>
        <begin position="217"/>
        <end position="425"/>
    </location>
</feature>
<evidence type="ECO:0000313" key="4">
    <source>
        <dbReference type="Proteomes" id="UP000501534"/>
    </source>
</evidence>
<feature type="signal peptide" evidence="1">
    <location>
        <begin position="1"/>
        <end position="22"/>
    </location>
</feature>
<keyword evidence="1" id="KW-0732">Signal</keyword>
<dbReference type="InterPro" id="IPR005151">
    <property type="entry name" value="Tail-specific_protease"/>
</dbReference>
<organism evidence="3 4">
    <name type="scientific">Usitatibacter rugosus</name>
    <dbReference type="NCBI Taxonomy" id="2732067"/>
    <lineage>
        <taxon>Bacteria</taxon>
        <taxon>Pseudomonadati</taxon>
        <taxon>Pseudomonadota</taxon>
        <taxon>Betaproteobacteria</taxon>
        <taxon>Nitrosomonadales</taxon>
        <taxon>Usitatibacteraceae</taxon>
        <taxon>Usitatibacter</taxon>
    </lineage>
</organism>
<gene>
    <name evidence="3" type="ORF">DSM104443_00202</name>
</gene>
<dbReference type="Gene3D" id="3.90.226.10">
    <property type="entry name" value="2-enoyl-CoA Hydratase, Chain A, domain 1"/>
    <property type="match status" value="1"/>
</dbReference>
<dbReference type="PANTHER" id="PTHR11261">
    <property type="entry name" value="INTERPHOTORECEPTOR RETINOID-BINDING PROTEIN"/>
    <property type="match status" value="1"/>
</dbReference>
<dbReference type="Gene3D" id="3.30.750.44">
    <property type="match status" value="1"/>
</dbReference>
<sequence>MSSRTSLLVLLIALGLSSCASIAPPAQEAALPFKATEHAGVWLSDGYGYALDSRRGVRLFHVAGETCVEDKTEGDDSIVAFYDRYRAADGGRTLLLSSTLDPYEVRFRRAERLPEPCDAPMPSTPAANLQAFSDYYARHYAYFDLYGVNWAERSAAMRKGVTGATTDRELFERMREAVAPLRDSHVKIEAKIDGKAAVHEGDRGRTKINPRAYWLDDIQRDLLGGKGRMVANRRIQYGFVAPGVGYLAFASMGGFVDGELASIRKELPTLEAAMDEAIAHLDAGGARAMIVDVSFNTGGYDFIGLAIAGRFAERRTFAYGRRAGDDPTARDFPIDVVPSGGPRFTGPVYLLTSDGTVSACEVLTLAMRALPNVTHAGERTRGAFSTVLTKYLPNGWELSLSNEIYTDPRGIVWEGRGIEPAVPLAVFYPDNPLQGHVEAVHALARSLEPR</sequence>
<dbReference type="EMBL" id="CP053069">
    <property type="protein sequence ID" value="QJR09166.1"/>
    <property type="molecule type" value="Genomic_DNA"/>
</dbReference>
<dbReference type="PROSITE" id="PS51257">
    <property type="entry name" value="PROKAR_LIPOPROTEIN"/>
    <property type="match status" value="1"/>
</dbReference>
<name>A0A6M4GQ22_9PROT</name>
<dbReference type="InterPro" id="IPR029045">
    <property type="entry name" value="ClpP/crotonase-like_dom_sf"/>
</dbReference>
<dbReference type="GO" id="GO:0008236">
    <property type="term" value="F:serine-type peptidase activity"/>
    <property type="evidence" value="ECO:0007669"/>
    <property type="project" value="InterPro"/>
</dbReference>
<evidence type="ECO:0000259" key="2">
    <source>
        <dbReference type="SMART" id="SM00245"/>
    </source>
</evidence>
<evidence type="ECO:0000313" key="3">
    <source>
        <dbReference type="EMBL" id="QJR09166.1"/>
    </source>
</evidence>